<reference evidence="2" key="1">
    <citation type="submission" date="2014-11" db="EMBL/GenBank/DDBJ databases">
        <authorList>
            <person name="Otto D Thomas"/>
            <person name="Naeem Raeece"/>
        </authorList>
    </citation>
    <scope>NUCLEOTIDE SEQUENCE</scope>
</reference>
<dbReference type="EMBL" id="CDMZ01000416">
    <property type="protein sequence ID" value="CEM13840.1"/>
    <property type="molecule type" value="Genomic_DNA"/>
</dbReference>
<evidence type="ECO:0000256" key="1">
    <source>
        <dbReference type="SAM" id="MobiDB-lite"/>
    </source>
</evidence>
<feature type="compositionally biased region" description="Low complexity" evidence="1">
    <location>
        <begin position="302"/>
        <end position="313"/>
    </location>
</feature>
<sequence length="452" mass="50777">MRQTLAPVYPVRAATRRSCLCLSSHPRRRLLHTSVPTRARLATGEEVTRTLLKGEEMGRRVRTFFQREQHNRHRLDELELFKVWRQCSGEHGWKAALFAMNQCYNNGKHFRHYETPTRLLALAVENEEWDEAVELVKYFPTWLQFPPDTKLIYTLMRHFLETGKFRKVRELTGAVRESWQIPLEPPLYGIVIKAMVAAGGIEGIEEALMLFRDAQTMQVPLQPVTYTLLLEKCLEGFEVARRGEHPEEDEASEHDRADDQAESASQSGALGEVGEDEEKEEGEEGGRDEAVSKEASADELDGQAAAGDGGEATAENDGEKESEGAEGEAETPASPRGRATADPYIGLEGGGSALWLTAARQVRDQALRDVLKTGEGIRRQPLGLRACFAWMHWREGRGGWESEVLDAVEDSRARGHLPVSFRETLKREADAHPDSPAAQLYRLLRQDIHLSS</sequence>
<feature type="compositionally biased region" description="Basic and acidic residues" evidence="1">
    <location>
        <begin position="284"/>
        <end position="296"/>
    </location>
</feature>
<dbReference type="InterPro" id="IPR011990">
    <property type="entry name" value="TPR-like_helical_dom_sf"/>
</dbReference>
<dbReference type="AlphaFoldDB" id="A0A0G4FJ84"/>
<dbReference type="Gene3D" id="1.25.40.10">
    <property type="entry name" value="Tetratricopeptide repeat domain"/>
    <property type="match status" value="1"/>
</dbReference>
<feature type="compositionally biased region" description="Acidic residues" evidence="1">
    <location>
        <begin position="273"/>
        <end position="283"/>
    </location>
</feature>
<feature type="region of interest" description="Disordered" evidence="1">
    <location>
        <begin position="243"/>
        <end position="345"/>
    </location>
</feature>
<evidence type="ECO:0000313" key="2">
    <source>
        <dbReference type="EMBL" id="CEM13840.1"/>
    </source>
</evidence>
<evidence type="ECO:0008006" key="3">
    <source>
        <dbReference type="Google" id="ProtNLM"/>
    </source>
</evidence>
<proteinExistence type="predicted"/>
<protein>
    <recommendedName>
        <fullName evidence="3">Pentacotripeptide-repeat region of PRORP domain-containing protein</fullName>
    </recommendedName>
</protein>
<dbReference type="VEuPathDB" id="CryptoDB:Cvel_17342"/>
<name>A0A0G4FJ84_9ALVE</name>
<organism evidence="2">
    <name type="scientific">Chromera velia CCMP2878</name>
    <dbReference type="NCBI Taxonomy" id="1169474"/>
    <lineage>
        <taxon>Eukaryota</taxon>
        <taxon>Sar</taxon>
        <taxon>Alveolata</taxon>
        <taxon>Colpodellida</taxon>
        <taxon>Chromeraceae</taxon>
        <taxon>Chromera</taxon>
    </lineage>
</organism>
<gene>
    <name evidence="2" type="ORF">Cvel_17342</name>
</gene>
<accession>A0A0G4FJ84</accession>